<evidence type="ECO:0000313" key="2">
    <source>
        <dbReference type="EMBL" id="BDC98562.1"/>
    </source>
</evidence>
<keyword evidence="3" id="KW-1185">Reference proteome</keyword>
<dbReference type="EMBL" id="AP025292">
    <property type="protein sequence ID" value="BDC98562.1"/>
    <property type="molecule type" value="Genomic_DNA"/>
</dbReference>
<dbReference type="InterPro" id="IPR036291">
    <property type="entry name" value="NAD(P)-bd_dom_sf"/>
</dbReference>
<accession>A0ABM7VCB5</accession>
<dbReference type="Proteomes" id="UP001354989">
    <property type="component" value="Chromosome"/>
</dbReference>
<dbReference type="Pfam" id="PF13380">
    <property type="entry name" value="CoA_binding_2"/>
    <property type="match status" value="1"/>
</dbReference>
<evidence type="ECO:0000313" key="3">
    <source>
        <dbReference type="Proteomes" id="UP001354989"/>
    </source>
</evidence>
<name>A0ABM7VCB5_9BACT</name>
<dbReference type="SUPFAM" id="SSF51735">
    <property type="entry name" value="NAD(P)-binding Rossmann-fold domains"/>
    <property type="match status" value="1"/>
</dbReference>
<dbReference type="Gene3D" id="3.40.50.720">
    <property type="entry name" value="NAD(P)-binding Rossmann-like Domain"/>
    <property type="match status" value="1"/>
</dbReference>
<evidence type="ECO:0000259" key="1">
    <source>
        <dbReference type="Pfam" id="PF13380"/>
    </source>
</evidence>
<dbReference type="RefSeq" id="WP_332922589.1">
    <property type="nucleotide sequence ID" value="NZ_AP025292.1"/>
</dbReference>
<organism evidence="2 3">
    <name type="scientific">Persicobacter psychrovividus</name>
    <dbReference type="NCBI Taxonomy" id="387638"/>
    <lineage>
        <taxon>Bacteria</taxon>
        <taxon>Pseudomonadati</taxon>
        <taxon>Bacteroidota</taxon>
        <taxon>Cytophagia</taxon>
        <taxon>Cytophagales</taxon>
        <taxon>Persicobacteraceae</taxon>
        <taxon>Persicobacter</taxon>
    </lineage>
</organism>
<proteinExistence type="predicted"/>
<protein>
    <submittedName>
        <fullName evidence="2">CoA-binding protein</fullName>
    </submittedName>
</protein>
<dbReference type="InterPro" id="IPR003781">
    <property type="entry name" value="CoA-bd"/>
</dbReference>
<gene>
    <name evidence="2" type="ORF">PEPS_08430</name>
</gene>
<reference evidence="2 3" key="1">
    <citation type="submission" date="2021-12" db="EMBL/GenBank/DDBJ databases">
        <title>Genome sequencing of bacteria with rrn-lacking chromosome and rrn-plasmid.</title>
        <authorList>
            <person name="Anda M."/>
            <person name="Iwasaki W."/>
        </authorList>
    </citation>
    <scope>NUCLEOTIDE SEQUENCE [LARGE SCALE GENOMIC DNA]</scope>
    <source>
        <strain evidence="2 3">NBRC 101262</strain>
    </source>
</reference>
<feature type="domain" description="CoA-binding" evidence="1">
    <location>
        <begin position="2"/>
        <end position="116"/>
    </location>
</feature>
<sequence length="121" mass="13752">MKKTIIIGASPNDARYSYKATKMLSEFRHPVIPLGIRSGNIEGHEILSLSEKKHYEDIDTVTLYLSPENQGSYIDYILSLHPKRVIFNPGTYNPAFIEQLEEAGIEAQEACTLVLLRTHQY</sequence>